<dbReference type="Gene3D" id="3.40.50.1110">
    <property type="entry name" value="SGNH hydrolase"/>
    <property type="match status" value="1"/>
</dbReference>
<feature type="signal peptide" evidence="1">
    <location>
        <begin position="1"/>
        <end position="20"/>
    </location>
</feature>
<dbReference type="Gene3D" id="2.150.10.10">
    <property type="entry name" value="Serralysin-like metalloprotease, C-terminal"/>
    <property type="match status" value="1"/>
</dbReference>
<dbReference type="RefSeq" id="WP_282301102.1">
    <property type="nucleotide sequence ID" value="NZ_CP124616.1"/>
</dbReference>
<dbReference type="Proteomes" id="UP001241605">
    <property type="component" value="Chromosome"/>
</dbReference>
<dbReference type="InterPro" id="IPR011049">
    <property type="entry name" value="Serralysin-like_metalloprot_C"/>
</dbReference>
<dbReference type="SUPFAM" id="SSF51120">
    <property type="entry name" value="beta-Roll"/>
    <property type="match status" value="1"/>
</dbReference>
<feature type="chain" id="PRO_5047352267" evidence="1">
    <location>
        <begin position="21"/>
        <end position="984"/>
    </location>
</feature>
<dbReference type="InterPro" id="IPR001343">
    <property type="entry name" value="Hemolysn_Ca-bd"/>
</dbReference>
<protein>
    <submittedName>
        <fullName evidence="2">Calcium-binding protein</fullName>
    </submittedName>
</protein>
<dbReference type="InterPro" id="IPR018511">
    <property type="entry name" value="Hemolysin-typ_Ca-bd_CS"/>
</dbReference>
<evidence type="ECO:0000256" key="1">
    <source>
        <dbReference type="SAM" id="SignalP"/>
    </source>
</evidence>
<dbReference type="PROSITE" id="PS00330">
    <property type="entry name" value="HEMOLYSIN_CALCIUM"/>
    <property type="match status" value="1"/>
</dbReference>
<proteinExistence type="predicted"/>
<evidence type="ECO:0000313" key="2">
    <source>
        <dbReference type="EMBL" id="WGW04468.1"/>
    </source>
</evidence>
<organism evidence="2 3">
    <name type="scientific">Tropicibacter oceani</name>
    <dbReference type="NCBI Taxonomy" id="3058420"/>
    <lineage>
        <taxon>Bacteria</taxon>
        <taxon>Pseudomonadati</taxon>
        <taxon>Pseudomonadota</taxon>
        <taxon>Alphaproteobacteria</taxon>
        <taxon>Rhodobacterales</taxon>
        <taxon>Roseobacteraceae</taxon>
        <taxon>Tropicibacter</taxon>
    </lineage>
</organism>
<reference evidence="2 3" key="1">
    <citation type="submission" date="2023-05" db="EMBL/GenBank/DDBJ databases">
        <title>YMD87, complete Genome.</title>
        <authorList>
            <person name="Zhang J."/>
            <person name="Xu X."/>
        </authorList>
    </citation>
    <scope>NUCLEOTIDE SEQUENCE [LARGE SCALE GENOMIC DNA]</scope>
    <source>
        <strain evidence="2 3">YMD87</strain>
    </source>
</reference>
<accession>A0ABY8QJ49</accession>
<dbReference type="InterPro" id="IPR036514">
    <property type="entry name" value="SGNH_hydro_sf"/>
</dbReference>
<keyword evidence="1" id="KW-0732">Signal</keyword>
<name>A0ABY8QJ49_9RHOB</name>
<dbReference type="EMBL" id="CP124616">
    <property type="protein sequence ID" value="WGW04468.1"/>
    <property type="molecule type" value="Genomic_DNA"/>
</dbReference>
<keyword evidence="3" id="KW-1185">Reference proteome</keyword>
<dbReference type="Pfam" id="PF00353">
    <property type="entry name" value="HemolysinCabind"/>
    <property type="match status" value="1"/>
</dbReference>
<evidence type="ECO:0000313" key="3">
    <source>
        <dbReference type="Proteomes" id="UP001241605"/>
    </source>
</evidence>
<gene>
    <name evidence="2" type="ORF">QF118_02665</name>
</gene>
<sequence>MLRRMLWAATLALMPMLAAAQDDRTGEAGTRLYVFGNSLVNHLSEQSDHTNIAHWLNEMAKADGRSFAVDGQWGFLRNFADGLPPTANWSFPGVKGAWSPDTDFAAGRFDAVMITPANFIQYQLPDVPYDGDNPTGESPLGAMLRLTDWIAGQSPGSRIFLYEGWAEMAGVTGGFPPDADALDRYHAFNQGDYHRWYQDLVQGLSQARPDTTVTLIPVAAILSGLMGEGGLLHGLPARAFYVDDAPHGTEALYLLAAMVSYAALYDAPPPSDWRPPARLHPEVVAQYPQIAAAIWQAMPETKARAAAPQPAPEAVAQAAVAADLPARQPVVLPPSGIRPDGNPALGMGLNGIADWSTQHPFVDLMKTARDWVGHADGTWGAFTSEALRAEGHIGPDGWPLSLPEGAEALEAVLLTDQPEQAQHLRGDYVLLYKGKGAIKLTGRAKRVRYDDGQIGFFYEPGEGLVGISITQIDPSDPIRDIHIVKQGNLPLFEAGVIFNPDWIARIEDLRSIRFMDWMMTNGSTITSWQDRPQMTDASWSVWGVPAEVMIRLANQIGADPWFTMPHMADDDYVRNFAALVKAQLDPELKAHVEYSNEVWNFIFPQAGWSAAQAEALWGPSESGWMQFYGLRAAQVMDIWSDVFADEAADRLVRVVSTHTGWPGLEESILMAPLAFLQLGRPPQDSFDAYAVTGYFGYEMGGPEMAQRMNEWLDASEQIATKAGEAQGLRRVALREFVKQARFEAAIAPVTLALEEGSLRELIDEVFPYHAGSARKAGLRLVMYEGGSHVTAHGDQVNDDRLTDFFTAFSYTPEMAKLYELLLSGWVNAGGTLFNAFVDVAPATKWGSWGALRHLDDQNPRWDMLMAFNASAPSDWDPRPPSVFANGITRIADTGNQRLQGTSQDDILIAGPGDDTLVVSGGADVLNGGTGRDRAVLPGARGDYRFDRAGRQLLATGPDGVIRMTGIEELVFEDAITSVFPEAEF</sequence>